<dbReference type="AlphaFoldDB" id="A0A934NSP1"/>
<dbReference type="Pfam" id="PF04075">
    <property type="entry name" value="F420H2_quin_red"/>
    <property type="match status" value="1"/>
</dbReference>
<proteinExistence type="predicted"/>
<organism evidence="1 2">
    <name type="scientific">Antrihabitans stalagmiti</name>
    <dbReference type="NCBI Taxonomy" id="2799499"/>
    <lineage>
        <taxon>Bacteria</taxon>
        <taxon>Bacillati</taxon>
        <taxon>Actinomycetota</taxon>
        <taxon>Actinomycetes</taxon>
        <taxon>Mycobacteriales</taxon>
        <taxon>Nocardiaceae</taxon>
        <taxon>Antrihabitans</taxon>
    </lineage>
</organism>
<dbReference type="GO" id="GO:0016491">
    <property type="term" value="F:oxidoreductase activity"/>
    <property type="evidence" value="ECO:0007669"/>
    <property type="project" value="InterPro"/>
</dbReference>
<comment type="caution">
    <text evidence="1">The sequence shown here is derived from an EMBL/GenBank/DDBJ whole genome shotgun (WGS) entry which is preliminary data.</text>
</comment>
<dbReference type="InterPro" id="IPR004378">
    <property type="entry name" value="F420H2_quin_Rdtase"/>
</dbReference>
<sequence>MATPLKFRFERGVGRYVANPLVAALDKVGVRSTIMAELETTGRKTGQVRRVPVSVSVDATGAWVISQHGRRSGWGSNITADPRVRLRQGDEWRSGNAEFVPDDDVDARARTFADNRIASALAGYTFRALQTNPISVRITFTD</sequence>
<dbReference type="Gene3D" id="2.30.110.10">
    <property type="entry name" value="Electron Transport, Fmn-binding Protein, Chain A"/>
    <property type="match status" value="1"/>
</dbReference>
<protein>
    <submittedName>
        <fullName evidence="1">Nitroreductase family deazaflavin-dependent oxidoreductase</fullName>
    </submittedName>
</protein>
<name>A0A934NSP1_9NOCA</name>
<gene>
    <name evidence="1" type="ORF">JGU71_17055</name>
</gene>
<dbReference type="EMBL" id="JAEMNV010000005">
    <property type="protein sequence ID" value="MBJ8340602.1"/>
    <property type="molecule type" value="Genomic_DNA"/>
</dbReference>
<dbReference type="RefSeq" id="WP_199705481.1">
    <property type="nucleotide sequence ID" value="NZ_JAEMNV010000005.1"/>
</dbReference>
<accession>A0A934NSP1</accession>
<evidence type="ECO:0000313" key="1">
    <source>
        <dbReference type="EMBL" id="MBJ8340602.1"/>
    </source>
</evidence>
<reference evidence="1" key="1">
    <citation type="submission" date="2020-12" db="EMBL/GenBank/DDBJ databases">
        <title>Antrihabitans popcorni sp. nov. and Antrihabitans auranticaus sp. nov., isolated from a larva cave.</title>
        <authorList>
            <person name="Lee S.D."/>
            <person name="Kim I.S."/>
        </authorList>
    </citation>
    <scope>NUCLEOTIDE SEQUENCE</scope>
    <source>
        <strain evidence="1">YC3-6</strain>
    </source>
</reference>
<keyword evidence="2" id="KW-1185">Reference proteome</keyword>
<dbReference type="Proteomes" id="UP000655868">
    <property type="component" value="Unassembled WGS sequence"/>
</dbReference>
<evidence type="ECO:0000313" key="2">
    <source>
        <dbReference type="Proteomes" id="UP000655868"/>
    </source>
</evidence>
<dbReference type="SUPFAM" id="SSF50475">
    <property type="entry name" value="FMN-binding split barrel"/>
    <property type="match status" value="1"/>
</dbReference>
<dbReference type="NCBIfam" id="TIGR00026">
    <property type="entry name" value="hi_GC_TIGR00026"/>
    <property type="match status" value="1"/>
</dbReference>
<dbReference type="InterPro" id="IPR012349">
    <property type="entry name" value="Split_barrel_FMN-bd"/>
</dbReference>